<gene>
    <name evidence="3" type="ORF">JJB74_23920</name>
</gene>
<evidence type="ECO:0000256" key="1">
    <source>
        <dbReference type="ARBA" id="ARBA00007689"/>
    </source>
</evidence>
<evidence type="ECO:0000313" key="4">
    <source>
        <dbReference type="Proteomes" id="UP000622890"/>
    </source>
</evidence>
<dbReference type="Proteomes" id="UP000622890">
    <property type="component" value="Unassembled WGS sequence"/>
</dbReference>
<proteinExistence type="inferred from homology"/>
<reference evidence="3" key="1">
    <citation type="submission" date="2021-01" db="EMBL/GenBank/DDBJ databases">
        <title>Genome sequence of strain Noviherbaspirillum sp. DKR-6.</title>
        <authorList>
            <person name="Chaudhary D.K."/>
        </authorList>
    </citation>
    <scope>NUCLEOTIDE SEQUENCE</scope>
    <source>
        <strain evidence="3">DKR-6</strain>
    </source>
</reference>
<dbReference type="RefSeq" id="WP_200596160.1">
    <property type="nucleotide sequence ID" value="NZ_JAEPBG010000013.1"/>
</dbReference>
<accession>A0A934W8K4</accession>
<dbReference type="InterPro" id="IPR005545">
    <property type="entry name" value="YCII"/>
</dbReference>
<comment type="caution">
    <text evidence="3">The sequence shown here is derived from an EMBL/GenBank/DDBJ whole genome shotgun (WGS) entry which is preliminary data.</text>
</comment>
<dbReference type="InterPro" id="IPR011008">
    <property type="entry name" value="Dimeric_a/b-barrel"/>
</dbReference>
<protein>
    <recommendedName>
        <fullName evidence="2">YCII-related domain-containing protein</fullName>
    </recommendedName>
</protein>
<evidence type="ECO:0000313" key="3">
    <source>
        <dbReference type="EMBL" id="MBK4737680.1"/>
    </source>
</evidence>
<dbReference type="EMBL" id="JAEPBG010000013">
    <property type="protein sequence ID" value="MBK4737680.1"/>
    <property type="molecule type" value="Genomic_DNA"/>
</dbReference>
<sequence>MSKYLVTTTRNRSFQRDMLDEHYAFLGDLRADGLLDLAGPFADGSGGAYLLNASNIDEARSIATRDPMHLLGAATVTVYEWDAR</sequence>
<dbReference type="SUPFAM" id="SSF54909">
    <property type="entry name" value="Dimeric alpha+beta barrel"/>
    <property type="match status" value="1"/>
</dbReference>
<dbReference type="Gene3D" id="3.30.70.1060">
    <property type="entry name" value="Dimeric alpha+beta barrel"/>
    <property type="match status" value="1"/>
</dbReference>
<dbReference type="AlphaFoldDB" id="A0A934W8K4"/>
<dbReference type="PANTHER" id="PTHR37828">
    <property type="entry name" value="GSR2449 PROTEIN"/>
    <property type="match status" value="1"/>
</dbReference>
<keyword evidence="4" id="KW-1185">Reference proteome</keyword>
<organism evidence="3 4">
    <name type="scientific">Noviherbaspirillum pedocola</name>
    <dbReference type="NCBI Taxonomy" id="2801341"/>
    <lineage>
        <taxon>Bacteria</taxon>
        <taxon>Pseudomonadati</taxon>
        <taxon>Pseudomonadota</taxon>
        <taxon>Betaproteobacteria</taxon>
        <taxon>Burkholderiales</taxon>
        <taxon>Oxalobacteraceae</taxon>
        <taxon>Noviherbaspirillum</taxon>
    </lineage>
</organism>
<dbReference type="PANTHER" id="PTHR37828:SF1">
    <property type="entry name" value="YCII-RELATED DOMAIN-CONTAINING PROTEIN"/>
    <property type="match status" value="1"/>
</dbReference>
<feature type="domain" description="YCII-related" evidence="2">
    <location>
        <begin position="15"/>
        <end position="81"/>
    </location>
</feature>
<name>A0A934W8K4_9BURK</name>
<comment type="similarity">
    <text evidence="1">Belongs to the YciI family.</text>
</comment>
<evidence type="ECO:0000259" key="2">
    <source>
        <dbReference type="Pfam" id="PF03795"/>
    </source>
</evidence>
<dbReference type="Pfam" id="PF03795">
    <property type="entry name" value="YCII"/>
    <property type="match status" value="1"/>
</dbReference>